<dbReference type="RefSeq" id="WP_267846280.1">
    <property type="nucleotide sequence ID" value="NZ_JAPMXC010000001.1"/>
</dbReference>
<evidence type="ECO:0000313" key="1">
    <source>
        <dbReference type="EMBL" id="MCY0386711.1"/>
    </source>
</evidence>
<name>A0ABT3ZJJ0_9BURK</name>
<evidence type="ECO:0000313" key="2">
    <source>
        <dbReference type="Proteomes" id="UP001082899"/>
    </source>
</evidence>
<keyword evidence="2" id="KW-1185">Reference proteome</keyword>
<dbReference type="EMBL" id="JAPMXC010000001">
    <property type="protein sequence ID" value="MCY0386711.1"/>
    <property type="molecule type" value="Genomic_DNA"/>
</dbReference>
<reference evidence="1" key="1">
    <citation type="submission" date="2022-11" db="EMBL/GenBank/DDBJ databases">
        <title>Robbsia betulipollinis sp. nov., isolated from pollen of birch (Betula pendula).</title>
        <authorList>
            <person name="Shi H."/>
            <person name="Ambika Manirajan B."/>
            <person name="Ratering S."/>
            <person name="Geissler-Plaum R."/>
            <person name="Schnell S."/>
        </authorList>
    </citation>
    <scope>NUCLEOTIDE SEQUENCE</scope>
    <source>
        <strain evidence="1">Bb-Pol-6</strain>
    </source>
</reference>
<proteinExistence type="predicted"/>
<accession>A0ABT3ZJJ0</accession>
<sequence length="79" mass="8700">MAEFSNYEFVSTVAFCESARVLNSFAALSHRQALIAAIVLNRADWLWDQSYTIVTAMRELGPAGLALVYAVEQVVCRGS</sequence>
<organism evidence="1 2">
    <name type="scientific">Robbsia betulipollinis</name>
    <dbReference type="NCBI Taxonomy" id="2981849"/>
    <lineage>
        <taxon>Bacteria</taxon>
        <taxon>Pseudomonadati</taxon>
        <taxon>Pseudomonadota</taxon>
        <taxon>Betaproteobacteria</taxon>
        <taxon>Burkholderiales</taxon>
        <taxon>Burkholderiaceae</taxon>
        <taxon>Robbsia</taxon>
    </lineage>
</organism>
<dbReference type="Proteomes" id="UP001082899">
    <property type="component" value="Unassembled WGS sequence"/>
</dbReference>
<protein>
    <submittedName>
        <fullName evidence="1">Uncharacterized protein</fullName>
    </submittedName>
</protein>
<gene>
    <name evidence="1" type="ORF">OVY01_05560</name>
</gene>
<comment type="caution">
    <text evidence="1">The sequence shown here is derived from an EMBL/GenBank/DDBJ whole genome shotgun (WGS) entry which is preliminary data.</text>
</comment>